<dbReference type="InterPro" id="IPR013815">
    <property type="entry name" value="ATP_grasp_subdomain_1"/>
</dbReference>
<keyword evidence="15" id="KW-1185">Reference proteome</keyword>
<dbReference type="PANTHER" id="PTHR43152">
    <property type="entry name" value="UVRABC SYSTEM PROTEIN A"/>
    <property type="match status" value="1"/>
</dbReference>
<evidence type="ECO:0000256" key="12">
    <source>
        <dbReference type="ARBA" id="ARBA00039316"/>
    </source>
</evidence>
<evidence type="ECO:0000256" key="10">
    <source>
        <dbReference type="ARBA" id="ARBA00023204"/>
    </source>
</evidence>
<dbReference type="Proteomes" id="UP000443582">
    <property type="component" value="Unassembled WGS sequence"/>
</dbReference>
<comment type="similarity">
    <text evidence="11">Belongs to the ABC transporter superfamily. UvrA family.</text>
</comment>
<dbReference type="PANTHER" id="PTHR43152:SF3">
    <property type="entry name" value="UVRABC SYSTEM PROTEIN A"/>
    <property type="match status" value="1"/>
</dbReference>
<keyword evidence="3" id="KW-0677">Repeat</keyword>
<dbReference type="Gene3D" id="1.10.8.280">
    <property type="entry name" value="ABC transporter ATPase domain-like"/>
    <property type="match status" value="1"/>
</dbReference>
<sequence>MAKSIKLKGVRTNNLKNIDVEFPINKITCVSGVSGSGKSSLVFNTLANESKRRFLNSMPSSMNFFERVPTSAEVDLIEPVLPVWSLAQNNPIVGSRLNLADQLEISYELAQLYFDQQSSKCLIHNEEFIDGLDLAIREIESLISDKTKVLHILIGKDHYQECISGMPARSFNSNVQLIREFNEEDAQWEIFRLKPNKISNFKKKWLELIKNSAVMQLSVYFTGDDQLHHFSLNAKEFCPKCDEEGLQSARQISDLLPYNGIGACTECKGYGSTLSYDVNKIVKYPKKKIKDGAITFLDYSKYSAYYKTFITEMKKLGVSDNERYCDVSDQVEDLLLNGGGRFYGVLNFLYALEEKRYKRSARIFLRKMQSEKVCHICYGRRLSQSAMAHCGQVENISTYGDLLSLTVEGLLIELKHLDENNIIKKVKDKLAVAVELGLGDFPLMTKLKSLETSEYQKSLLVRYLSFKGSGSLFVLDEPSLGMTIEEQKVLLKYLKNLSRNNTVVMVEHSTYLQNGSDKTIHIGPGAGHLGGEVVEIKGKSKKQKELVLKKTKPSGKLTFKDIEFEDKKYKKIEFKLGTINQVLTNVESFDKRLIINALFNELNEELFKEKYNFETDYEIGSIDITNEIQDIHIYETRIEKSTSRSTVGTTLDLTGNVRNYFTKLPVSKSLGLEKGHFSKNSKLGQCSVCEGKGVQEIDMQYLEDVSFPCDECGGTGLKKFYASITDGKYTIIEASETPVSTLFETIPATPKIKRTLGYLKLLNLDYLTLDRTIPSLSGGERLRVKLLKAIDKKVSDSIIVLTNISYGLSMNELTSICELLQGLTDQGNTLIILDNHEIFSNFNQIKLD</sequence>
<evidence type="ECO:0000256" key="6">
    <source>
        <dbReference type="ARBA" id="ARBA00022769"/>
    </source>
</evidence>
<comment type="subcellular location">
    <subcellularLocation>
        <location evidence="1">Cytoplasm</location>
    </subcellularLocation>
</comment>
<keyword evidence="2" id="KW-0963">Cytoplasm</keyword>
<dbReference type="RefSeq" id="WP_114706150.1">
    <property type="nucleotide sequence ID" value="NZ_QDKL01000001.1"/>
</dbReference>
<evidence type="ECO:0000256" key="7">
    <source>
        <dbReference type="ARBA" id="ARBA00022840"/>
    </source>
</evidence>
<accession>A0ABY0IKN6</accession>
<keyword evidence="4" id="KW-0547">Nucleotide-binding</keyword>
<dbReference type="Gene3D" id="3.30.1490.20">
    <property type="entry name" value="ATP-grasp fold, A domain"/>
    <property type="match status" value="1"/>
</dbReference>
<keyword evidence="6" id="KW-0228">DNA excision</keyword>
<evidence type="ECO:0000256" key="2">
    <source>
        <dbReference type="ARBA" id="ARBA00022490"/>
    </source>
</evidence>
<evidence type="ECO:0000256" key="8">
    <source>
        <dbReference type="ARBA" id="ARBA00022881"/>
    </source>
</evidence>
<keyword evidence="8" id="KW-0267">Excision nuclease</keyword>
<proteinExistence type="inferred from homology"/>
<dbReference type="SUPFAM" id="SSF52540">
    <property type="entry name" value="P-loop containing nucleoside triphosphate hydrolases"/>
    <property type="match status" value="2"/>
</dbReference>
<dbReference type="Gene3D" id="3.40.50.300">
    <property type="entry name" value="P-loop containing nucleotide triphosphate hydrolases"/>
    <property type="match status" value="2"/>
</dbReference>
<evidence type="ECO:0000256" key="5">
    <source>
        <dbReference type="ARBA" id="ARBA00022763"/>
    </source>
</evidence>
<evidence type="ECO:0000256" key="1">
    <source>
        <dbReference type="ARBA" id="ARBA00004496"/>
    </source>
</evidence>
<name>A0ABY0IKN6_9BACT</name>
<protein>
    <recommendedName>
        <fullName evidence="12">UvrABC system protein A</fullName>
    </recommendedName>
    <alternativeName>
        <fullName evidence="13">Excinuclease ABC subunit A</fullName>
    </alternativeName>
</protein>
<organism evidence="14 15">
    <name type="scientific">Halobacteriovorax vibrionivorans</name>
    <dbReference type="NCBI Taxonomy" id="2152716"/>
    <lineage>
        <taxon>Bacteria</taxon>
        <taxon>Pseudomonadati</taxon>
        <taxon>Bdellovibrionota</taxon>
        <taxon>Bacteriovoracia</taxon>
        <taxon>Bacteriovoracales</taxon>
        <taxon>Halobacteriovoraceae</taxon>
        <taxon>Halobacteriovorax</taxon>
    </lineage>
</organism>
<evidence type="ECO:0000256" key="13">
    <source>
        <dbReference type="ARBA" id="ARBA00042156"/>
    </source>
</evidence>
<keyword evidence="10" id="KW-0234">DNA repair</keyword>
<dbReference type="EMBL" id="QDKL01000001">
    <property type="protein sequence ID" value="RZF23202.1"/>
    <property type="molecule type" value="Genomic_DNA"/>
</dbReference>
<dbReference type="InterPro" id="IPR027417">
    <property type="entry name" value="P-loop_NTPase"/>
</dbReference>
<gene>
    <name evidence="14" type="ORF">DAY19_05380</name>
</gene>
<comment type="caution">
    <text evidence="14">The sequence shown here is derived from an EMBL/GenBank/DDBJ whole genome shotgun (WGS) entry which is preliminary data.</text>
</comment>
<evidence type="ECO:0000313" key="15">
    <source>
        <dbReference type="Proteomes" id="UP000443582"/>
    </source>
</evidence>
<evidence type="ECO:0000256" key="11">
    <source>
        <dbReference type="ARBA" id="ARBA00038000"/>
    </source>
</evidence>
<reference evidence="15" key="1">
    <citation type="journal article" date="2019" name="Int. J. Syst. Evol. Microbiol.">
        <title>Halobacteriovorax valvorus sp. nov., a novel prokaryotic predator isolated from coastal seawater of China.</title>
        <authorList>
            <person name="Chen M.-X."/>
        </authorList>
    </citation>
    <scope>NUCLEOTIDE SEQUENCE [LARGE SCALE GENOMIC DNA]</scope>
    <source>
        <strain evidence="15">BL9</strain>
    </source>
</reference>
<keyword evidence="5" id="KW-0227">DNA damage</keyword>
<evidence type="ECO:0000256" key="9">
    <source>
        <dbReference type="ARBA" id="ARBA00023125"/>
    </source>
</evidence>
<keyword evidence="9" id="KW-0238">DNA-binding</keyword>
<dbReference type="Gene3D" id="1.20.1580.10">
    <property type="entry name" value="ABC transporter ATPase like domain"/>
    <property type="match status" value="2"/>
</dbReference>
<evidence type="ECO:0000256" key="3">
    <source>
        <dbReference type="ARBA" id="ARBA00022737"/>
    </source>
</evidence>
<keyword evidence="7" id="KW-0067">ATP-binding</keyword>
<evidence type="ECO:0000256" key="4">
    <source>
        <dbReference type="ARBA" id="ARBA00022741"/>
    </source>
</evidence>
<evidence type="ECO:0000313" key="14">
    <source>
        <dbReference type="EMBL" id="RZF23202.1"/>
    </source>
</evidence>